<feature type="compositionally biased region" description="Polar residues" evidence="1">
    <location>
        <begin position="145"/>
        <end position="161"/>
    </location>
</feature>
<feature type="compositionally biased region" description="Low complexity" evidence="1">
    <location>
        <begin position="1"/>
        <end position="11"/>
    </location>
</feature>
<feature type="region of interest" description="Disordered" evidence="1">
    <location>
        <begin position="145"/>
        <end position="185"/>
    </location>
</feature>
<feature type="compositionally biased region" description="Basic and acidic residues" evidence="1">
    <location>
        <begin position="162"/>
        <end position="172"/>
    </location>
</feature>
<reference evidence="2 3" key="1">
    <citation type="submission" date="2019-03" db="EMBL/GenBank/DDBJ databases">
        <title>Single cell metagenomics reveals metabolic interactions within the superorganism composed of flagellate Streblomastix strix and complex community of Bacteroidetes bacteria on its surface.</title>
        <authorList>
            <person name="Treitli S.C."/>
            <person name="Kolisko M."/>
            <person name="Husnik F."/>
            <person name="Keeling P."/>
            <person name="Hampl V."/>
        </authorList>
    </citation>
    <scope>NUCLEOTIDE SEQUENCE [LARGE SCALE GENOMIC DNA]</scope>
    <source>
        <strain evidence="2">ST1C</strain>
    </source>
</reference>
<feature type="region of interest" description="Disordered" evidence="1">
    <location>
        <begin position="281"/>
        <end position="300"/>
    </location>
</feature>
<organism evidence="2 3">
    <name type="scientific">Streblomastix strix</name>
    <dbReference type="NCBI Taxonomy" id="222440"/>
    <lineage>
        <taxon>Eukaryota</taxon>
        <taxon>Metamonada</taxon>
        <taxon>Preaxostyla</taxon>
        <taxon>Oxymonadida</taxon>
        <taxon>Streblomastigidae</taxon>
        <taxon>Streblomastix</taxon>
    </lineage>
</organism>
<accession>A0A5J4WFK5</accession>
<sequence length="324" mass="37487">MSQSPSPSSSPKKASNIQEHFRIQSPYKRRGGYINPLNLKLAAETMISNGLQPKQRRSQAEKNQYILMVHNMHPNLTNNEISYALDSLNQGTTRNLQVFDGFSPFDLVSEAKQTQKAIEKEDFHIVHVRTFADQDNNFNINSRLSQASNDTANGSRPQISQIKERDKEKDYMEQDGIQSQKPFSILDANETDQAPQESLPEQEYEHQQQKEIQSKILISEVKEAEKPVQPLEYRYGGLDWGQEALSKAWQNKPHPVMKITHYFNNSRIPSLRTQKQVLYKGSKINRPKERKNYNKPSKLMQSIVAQDKLKKIQQKKQEEMKSFL</sequence>
<feature type="region of interest" description="Disordered" evidence="1">
    <location>
        <begin position="1"/>
        <end position="22"/>
    </location>
</feature>
<dbReference type="Proteomes" id="UP000324800">
    <property type="component" value="Unassembled WGS sequence"/>
</dbReference>
<evidence type="ECO:0000256" key="1">
    <source>
        <dbReference type="SAM" id="MobiDB-lite"/>
    </source>
</evidence>
<evidence type="ECO:0000313" key="3">
    <source>
        <dbReference type="Proteomes" id="UP000324800"/>
    </source>
</evidence>
<proteinExistence type="predicted"/>
<gene>
    <name evidence="2" type="ORF">EZS28_011182</name>
</gene>
<dbReference type="EMBL" id="SNRW01002278">
    <property type="protein sequence ID" value="KAA6393292.1"/>
    <property type="molecule type" value="Genomic_DNA"/>
</dbReference>
<dbReference type="AlphaFoldDB" id="A0A5J4WFK5"/>
<comment type="caution">
    <text evidence="2">The sequence shown here is derived from an EMBL/GenBank/DDBJ whole genome shotgun (WGS) entry which is preliminary data.</text>
</comment>
<name>A0A5J4WFK5_9EUKA</name>
<evidence type="ECO:0000313" key="2">
    <source>
        <dbReference type="EMBL" id="KAA6393292.1"/>
    </source>
</evidence>
<protein>
    <submittedName>
        <fullName evidence="2">Uncharacterized protein</fullName>
    </submittedName>
</protein>